<reference evidence="5" key="3">
    <citation type="submission" date="2025-04" db="UniProtKB">
        <authorList>
            <consortium name="RefSeq"/>
        </authorList>
    </citation>
    <scope>IDENTIFICATION</scope>
    <source>
        <strain evidence="5">CBS 781.70</strain>
    </source>
</reference>
<keyword evidence="4" id="KW-1185">Reference proteome</keyword>
<dbReference type="RefSeq" id="XP_033532606.1">
    <property type="nucleotide sequence ID" value="XM_033681383.1"/>
</dbReference>
<feature type="region of interest" description="Disordered" evidence="1">
    <location>
        <begin position="56"/>
        <end position="78"/>
    </location>
</feature>
<dbReference type="Proteomes" id="UP000504638">
    <property type="component" value="Unplaced"/>
</dbReference>
<feature type="region of interest" description="Disordered" evidence="1">
    <location>
        <begin position="139"/>
        <end position="165"/>
    </location>
</feature>
<sequence length="187" mass="20818">MPAIQRSLVVRDDGNESTLTPTMVKLIIALLSLLVFALFCVGLLFVLRRVRRRRNASSRRTGSISEEPLTPRNPRGLSIQAAPYGRESVYVIQEKQNLMASSNSPPQSPVPEIRITLPDELDKQGKRQSGRVVVVRVGDKPNSVGMAPVNDKENLPPYQQSDADRYQSLDLERIGGLKEIGGEKRWS</sequence>
<evidence type="ECO:0000256" key="1">
    <source>
        <dbReference type="SAM" id="MobiDB-lite"/>
    </source>
</evidence>
<organism evidence="3">
    <name type="scientific">Eremomyces bilateralis CBS 781.70</name>
    <dbReference type="NCBI Taxonomy" id="1392243"/>
    <lineage>
        <taxon>Eukaryota</taxon>
        <taxon>Fungi</taxon>
        <taxon>Dikarya</taxon>
        <taxon>Ascomycota</taxon>
        <taxon>Pezizomycotina</taxon>
        <taxon>Dothideomycetes</taxon>
        <taxon>Dothideomycetes incertae sedis</taxon>
        <taxon>Eremomycetales</taxon>
        <taxon>Eremomycetaceae</taxon>
        <taxon>Eremomyces</taxon>
    </lineage>
</organism>
<proteinExistence type="predicted"/>
<dbReference type="EMBL" id="ML975163">
    <property type="protein sequence ID" value="KAF1810975.1"/>
    <property type="molecule type" value="Genomic_DNA"/>
</dbReference>
<evidence type="ECO:0000313" key="5">
    <source>
        <dbReference type="RefSeq" id="XP_033532606.1"/>
    </source>
</evidence>
<protein>
    <submittedName>
        <fullName evidence="3 5">Uncharacterized protein</fullName>
    </submittedName>
</protein>
<dbReference type="AlphaFoldDB" id="A0A6G1FYM7"/>
<gene>
    <name evidence="3 5" type="ORF">P152DRAFT_475037</name>
</gene>
<dbReference type="OrthoDB" id="5388417at2759"/>
<dbReference type="GeneID" id="54421953"/>
<feature type="transmembrane region" description="Helical" evidence="2">
    <location>
        <begin position="26"/>
        <end position="47"/>
    </location>
</feature>
<reference evidence="5" key="2">
    <citation type="submission" date="2020-04" db="EMBL/GenBank/DDBJ databases">
        <authorList>
            <consortium name="NCBI Genome Project"/>
        </authorList>
    </citation>
    <scope>NUCLEOTIDE SEQUENCE</scope>
    <source>
        <strain evidence="5">CBS 781.70</strain>
    </source>
</reference>
<keyword evidence="2" id="KW-1133">Transmembrane helix</keyword>
<name>A0A6G1FYM7_9PEZI</name>
<accession>A0A6G1FYM7</accession>
<reference evidence="3 5" key="1">
    <citation type="submission" date="2020-01" db="EMBL/GenBank/DDBJ databases">
        <authorList>
            <consortium name="DOE Joint Genome Institute"/>
            <person name="Haridas S."/>
            <person name="Albert R."/>
            <person name="Binder M."/>
            <person name="Bloem J."/>
            <person name="Labutti K."/>
            <person name="Salamov A."/>
            <person name="Andreopoulos B."/>
            <person name="Baker S.E."/>
            <person name="Barry K."/>
            <person name="Bills G."/>
            <person name="Bluhm B.H."/>
            <person name="Cannon C."/>
            <person name="Castanera R."/>
            <person name="Culley D.E."/>
            <person name="Daum C."/>
            <person name="Ezra D."/>
            <person name="Gonzalez J.B."/>
            <person name="Henrissat B."/>
            <person name="Kuo A."/>
            <person name="Liang C."/>
            <person name="Lipzen A."/>
            <person name="Lutzoni F."/>
            <person name="Magnuson J."/>
            <person name="Mondo S."/>
            <person name="Nolan M."/>
            <person name="Ohm R."/>
            <person name="Pangilinan J."/>
            <person name="Park H.-J."/>
            <person name="Ramirez L."/>
            <person name="Alfaro M."/>
            <person name="Sun H."/>
            <person name="Tritt A."/>
            <person name="Yoshinaga Y."/>
            <person name="Zwiers L.-H."/>
            <person name="Turgeon B.G."/>
            <person name="Goodwin S.B."/>
            <person name="Spatafora J.W."/>
            <person name="Crous P.W."/>
            <person name="Grigoriev I.V."/>
        </authorList>
    </citation>
    <scope>NUCLEOTIDE SEQUENCE</scope>
    <source>
        <strain evidence="3 5">CBS 781.70</strain>
    </source>
</reference>
<evidence type="ECO:0000313" key="4">
    <source>
        <dbReference type="Proteomes" id="UP000504638"/>
    </source>
</evidence>
<evidence type="ECO:0000256" key="2">
    <source>
        <dbReference type="SAM" id="Phobius"/>
    </source>
</evidence>
<keyword evidence="2" id="KW-0472">Membrane</keyword>
<evidence type="ECO:0000313" key="3">
    <source>
        <dbReference type="EMBL" id="KAF1810975.1"/>
    </source>
</evidence>
<keyword evidence="2" id="KW-0812">Transmembrane</keyword>